<feature type="domain" description="Dof-type" evidence="11">
    <location>
        <begin position="29"/>
        <end position="83"/>
    </location>
</feature>
<evidence type="ECO:0000256" key="6">
    <source>
        <dbReference type="ARBA" id="ARBA00033335"/>
    </source>
</evidence>
<evidence type="ECO:0000256" key="4">
    <source>
        <dbReference type="ARBA" id="ARBA00022801"/>
    </source>
</evidence>
<keyword evidence="13" id="KW-1185">Reference proteome</keyword>
<gene>
    <name evidence="12" type="ORF">JCGZ_12318</name>
</gene>
<evidence type="ECO:0000256" key="7">
    <source>
        <dbReference type="ARBA" id="ARBA00033417"/>
    </source>
</evidence>
<reference evidence="12 13" key="1">
    <citation type="journal article" date="2014" name="PLoS ONE">
        <title>Global Analysis of Gene Expression Profiles in Physic Nut (Jatropha curcas L.) Seedlings Exposed to Salt Stress.</title>
        <authorList>
            <person name="Zhang L."/>
            <person name="Zhang C."/>
            <person name="Wu P."/>
            <person name="Chen Y."/>
            <person name="Li M."/>
            <person name="Jiang H."/>
            <person name="Wu G."/>
        </authorList>
    </citation>
    <scope>NUCLEOTIDE SEQUENCE [LARGE SCALE GENOMIC DNA]</scope>
    <source>
        <strain evidence="13">cv. GZQX0401</strain>
        <tissue evidence="12">Young leaves</tissue>
    </source>
</reference>
<dbReference type="GO" id="GO:0005975">
    <property type="term" value="P:carbohydrate metabolic process"/>
    <property type="evidence" value="ECO:0007669"/>
    <property type="project" value="InterPro"/>
</dbReference>
<dbReference type="InterPro" id="IPR017853">
    <property type="entry name" value="GH"/>
</dbReference>
<evidence type="ECO:0000256" key="10">
    <source>
        <dbReference type="SAM" id="MobiDB-lite"/>
    </source>
</evidence>
<proteinExistence type="inferred from homology"/>
<dbReference type="GO" id="GO:0003677">
    <property type="term" value="F:DNA binding"/>
    <property type="evidence" value="ECO:0007669"/>
    <property type="project" value="UniProtKB-UniRule"/>
</dbReference>
<dbReference type="GO" id="GO:0006355">
    <property type="term" value="P:regulation of DNA-templated transcription"/>
    <property type="evidence" value="ECO:0007669"/>
    <property type="project" value="InterPro"/>
</dbReference>
<dbReference type="Pfam" id="PF00332">
    <property type="entry name" value="Glyco_hydro_17"/>
    <property type="match status" value="1"/>
</dbReference>
<dbReference type="PROSITE" id="PS50884">
    <property type="entry name" value="ZF_DOF_2"/>
    <property type="match status" value="1"/>
</dbReference>
<evidence type="ECO:0000256" key="3">
    <source>
        <dbReference type="ARBA" id="ARBA00012780"/>
    </source>
</evidence>
<keyword evidence="8" id="KW-0539">Nucleus</keyword>
<feature type="region of interest" description="Disordered" evidence="10">
    <location>
        <begin position="74"/>
        <end position="95"/>
    </location>
</feature>
<feature type="compositionally biased region" description="Polar residues" evidence="10">
    <location>
        <begin position="1"/>
        <end position="11"/>
    </location>
</feature>
<dbReference type="OrthoDB" id="841019at2759"/>
<dbReference type="GO" id="GO:0005634">
    <property type="term" value="C:nucleus"/>
    <property type="evidence" value="ECO:0007669"/>
    <property type="project" value="UniProtKB-SubCell"/>
</dbReference>
<evidence type="ECO:0000256" key="5">
    <source>
        <dbReference type="ARBA" id="ARBA00023295"/>
    </source>
</evidence>
<keyword evidence="5" id="KW-0326">Glycosidase</keyword>
<evidence type="ECO:0000256" key="9">
    <source>
        <dbReference type="RuleBase" id="RU004335"/>
    </source>
</evidence>
<keyword evidence="8" id="KW-0863">Zinc-finger</keyword>
<evidence type="ECO:0000256" key="1">
    <source>
        <dbReference type="ARBA" id="ARBA00000382"/>
    </source>
</evidence>
<dbReference type="PANTHER" id="PTHR32227">
    <property type="entry name" value="GLUCAN ENDO-1,3-BETA-GLUCOSIDASE BG1-RELATED-RELATED"/>
    <property type="match status" value="1"/>
</dbReference>
<comment type="similarity">
    <text evidence="2 9">Belongs to the glycosyl hydrolase 17 family.</text>
</comment>
<dbReference type="Pfam" id="PF02701">
    <property type="entry name" value="Zn_ribbon_Dof"/>
    <property type="match status" value="1"/>
</dbReference>
<feature type="region of interest" description="Disordered" evidence="10">
    <location>
        <begin position="1"/>
        <end position="30"/>
    </location>
</feature>
<dbReference type="SUPFAM" id="SSF51445">
    <property type="entry name" value="(Trans)glycosidases"/>
    <property type="match status" value="1"/>
</dbReference>
<dbReference type="Proteomes" id="UP000027138">
    <property type="component" value="Unassembled WGS sequence"/>
</dbReference>
<dbReference type="InterPro" id="IPR044965">
    <property type="entry name" value="Glyco_hydro_17_plant"/>
</dbReference>
<evidence type="ECO:0000313" key="13">
    <source>
        <dbReference type="Proteomes" id="UP000027138"/>
    </source>
</evidence>
<name>A0A067K6X4_JATCU</name>
<organism evidence="12 13">
    <name type="scientific">Jatropha curcas</name>
    <name type="common">Barbados nut</name>
    <dbReference type="NCBI Taxonomy" id="180498"/>
    <lineage>
        <taxon>Eukaryota</taxon>
        <taxon>Viridiplantae</taxon>
        <taxon>Streptophyta</taxon>
        <taxon>Embryophyta</taxon>
        <taxon>Tracheophyta</taxon>
        <taxon>Spermatophyta</taxon>
        <taxon>Magnoliopsida</taxon>
        <taxon>eudicotyledons</taxon>
        <taxon>Gunneridae</taxon>
        <taxon>Pentapetalae</taxon>
        <taxon>rosids</taxon>
        <taxon>fabids</taxon>
        <taxon>Malpighiales</taxon>
        <taxon>Euphorbiaceae</taxon>
        <taxon>Crotonoideae</taxon>
        <taxon>Jatropheae</taxon>
        <taxon>Jatropha</taxon>
    </lineage>
</organism>
<dbReference type="PROSITE" id="PS01361">
    <property type="entry name" value="ZF_DOF_1"/>
    <property type="match status" value="1"/>
</dbReference>
<dbReference type="InterPro" id="IPR000490">
    <property type="entry name" value="Glyco_hydro_17"/>
</dbReference>
<dbReference type="AlphaFoldDB" id="A0A067K6X4"/>
<evidence type="ECO:0000259" key="11">
    <source>
        <dbReference type="PROSITE" id="PS50884"/>
    </source>
</evidence>
<comment type="subcellular location">
    <subcellularLocation>
        <location evidence="8">Nucleus</location>
    </subcellularLocation>
</comment>
<dbReference type="EMBL" id="KK914593">
    <property type="protein sequence ID" value="KDP31857.1"/>
    <property type="molecule type" value="Genomic_DNA"/>
</dbReference>
<evidence type="ECO:0000313" key="12">
    <source>
        <dbReference type="EMBL" id="KDP31857.1"/>
    </source>
</evidence>
<evidence type="ECO:0000256" key="8">
    <source>
        <dbReference type="PROSITE-ProRule" id="PRU00071"/>
    </source>
</evidence>
<dbReference type="InterPro" id="IPR003851">
    <property type="entry name" value="Znf_Dof"/>
</dbReference>
<keyword evidence="8" id="KW-0238">DNA-binding</keyword>
<accession>A0A067K6X4</accession>
<keyword evidence="4" id="KW-0378">Hydrolase</keyword>
<dbReference type="GO" id="GO:0008270">
    <property type="term" value="F:zinc ion binding"/>
    <property type="evidence" value="ECO:0007669"/>
    <property type="project" value="UniProtKB-KW"/>
</dbReference>
<keyword evidence="8" id="KW-0862">Zinc</keyword>
<dbReference type="GO" id="GO:0042973">
    <property type="term" value="F:glucan endo-1,3-beta-D-glucosidase activity"/>
    <property type="evidence" value="ECO:0007669"/>
    <property type="project" value="UniProtKB-EC"/>
</dbReference>
<protein>
    <recommendedName>
        <fullName evidence="3">glucan endo-1,3-beta-D-glucosidase</fullName>
        <ecNumber evidence="3">3.2.1.39</ecNumber>
    </recommendedName>
    <alternativeName>
        <fullName evidence="6">(1-&gt;3)-beta-glucan endohydrolase</fullName>
    </alternativeName>
    <alternativeName>
        <fullName evidence="7">Beta-1,3-endoglucanase</fullName>
    </alternativeName>
</protein>
<evidence type="ECO:0000256" key="2">
    <source>
        <dbReference type="ARBA" id="ARBA00008773"/>
    </source>
</evidence>
<dbReference type="EC" id="3.2.1.39" evidence="3"/>
<comment type="catalytic activity">
    <reaction evidence="1">
        <text>Hydrolysis of (1-&gt;3)-beta-D-glucosidic linkages in (1-&gt;3)-beta-D-glucans.</text>
        <dbReference type="EC" id="3.2.1.39"/>
    </reaction>
</comment>
<dbReference type="Gene3D" id="3.20.20.80">
    <property type="entry name" value="Glycosidases"/>
    <property type="match status" value="1"/>
</dbReference>
<sequence>MPSDSSSTATRRLTKPHNTGAPPADQEHLPCPRCDSTNTKFCYYNNYIFSQPRHFCKSCRRSWTHGGTLRDIPVGGDTRKNAKRSRTSSSGFTVVGPMTATTGNHNLPLPATPLLAPLMANQASSIQFGCGGGDGKGNVSGSSGNSTVSGSFTSLLNTQGPGFLALSGFGLGLGSAFEYMGFGLARGVWPFPGVGDGGAGGVGGNGGSAGGMRAEIGVTFSRLADNFPPAQVAVKFAKSKGFKRIRLYKPHHDALQALKGQGIQVILGVGDDEVEAVSKSAAPKWVKDNVVPYANQITIIAIAIGHDLIPNSKLAVYVLPALQAMKEALVDHGLPFISVTTPFTLDTLLTHFPPSHSTFDPEKIYLIKPIINFLATQSPLLLCDIYPYETYLRDSHLVSLNYALLNNTNVEVVDVPFGYTNMLDGLVDAFYSAIEKLENLEAGTVKIVVSETGWPFSEEIYASAQYARTYASNVFKRGQANTGTPKKPSWALDVFEYNLFFQDNAPLDKKPYALFYPNMSAIYFN</sequence>
<keyword evidence="8" id="KW-0479">Metal-binding</keyword>